<evidence type="ECO:0000313" key="3">
    <source>
        <dbReference type="Proteomes" id="UP000482800"/>
    </source>
</evidence>
<dbReference type="Proteomes" id="UP000482800">
    <property type="component" value="Unassembled WGS sequence"/>
</dbReference>
<dbReference type="SUPFAM" id="SSF53067">
    <property type="entry name" value="Actin-like ATPase domain"/>
    <property type="match status" value="2"/>
</dbReference>
<dbReference type="InterPro" id="IPR043129">
    <property type="entry name" value="ATPase_NBD"/>
</dbReference>
<protein>
    <submittedName>
        <fullName evidence="2">Kinase</fullName>
    </submittedName>
</protein>
<keyword evidence="2" id="KW-0418">Kinase</keyword>
<reference evidence="2 3" key="2">
    <citation type="submission" date="2020-03" db="EMBL/GenBank/DDBJ databases">
        <authorList>
            <person name="Ichikawa N."/>
            <person name="Kimura A."/>
            <person name="Kitahashi Y."/>
            <person name="Uohara A."/>
        </authorList>
    </citation>
    <scope>NUCLEOTIDE SEQUENCE [LARGE SCALE GENOMIC DNA]</scope>
    <source>
        <strain evidence="2 3">NBRC 108639</strain>
    </source>
</reference>
<dbReference type="InterPro" id="IPR002731">
    <property type="entry name" value="ATPase_BadF"/>
</dbReference>
<keyword evidence="2" id="KW-0808">Transferase</keyword>
<evidence type="ECO:0000259" key="1">
    <source>
        <dbReference type="Pfam" id="PF01869"/>
    </source>
</evidence>
<feature type="domain" description="ATPase BadF/BadG/BcrA/BcrD type" evidence="1">
    <location>
        <begin position="8"/>
        <end position="304"/>
    </location>
</feature>
<comment type="caution">
    <text evidence="2">The sequence shown here is derived from an EMBL/GenBank/DDBJ whole genome shotgun (WGS) entry which is preliminary data.</text>
</comment>
<name>A0A6V8KTW1_9ACTN</name>
<reference evidence="2 3" key="1">
    <citation type="submission" date="2020-03" db="EMBL/GenBank/DDBJ databases">
        <title>Whole genome shotgun sequence of Phytohabitans houttuyneae NBRC 108639.</title>
        <authorList>
            <person name="Komaki H."/>
            <person name="Tamura T."/>
        </authorList>
    </citation>
    <scope>NUCLEOTIDE SEQUENCE [LARGE SCALE GENOMIC DNA]</scope>
    <source>
        <strain evidence="2 3">NBRC 108639</strain>
    </source>
</reference>
<dbReference type="PANTHER" id="PTHR43190:SF3">
    <property type="entry name" value="N-ACETYL-D-GLUCOSAMINE KINASE"/>
    <property type="match status" value="1"/>
</dbReference>
<dbReference type="Pfam" id="PF01869">
    <property type="entry name" value="BcrAD_BadFG"/>
    <property type="match status" value="1"/>
</dbReference>
<dbReference type="EMBL" id="BLPF01000003">
    <property type="protein sequence ID" value="GFJ84035.1"/>
    <property type="molecule type" value="Genomic_DNA"/>
</dbReference>
<accession>A0A6V8KTW1</accession>
<dbReference type="RefSeq" id="WP_173067249.1">
    <property type="nucleotide sequence ID" value="NZ_BAABGO010000038.1"/>
</dbReference>
<dbReference type="PANTHER" id="PTHR43190">
    <property type="entry name" value="N-ACETYL-D-GLUCOSAMINE KINASE"/>
    <property type="match status" value="1"/>
</dbReference>
<gene>
    <name evidence="2" type="ORF">Phou_082150</name>
</gene>
<dbReference type="AlphaFoldDB" id="A0A6V8KTW1"/>
<dbReference type="GO" id="GO:0016301">
    <property type="term" value="F:kinase activity"/>
    <property type="evidence" value="ECO:0007669"/>
    <property type="project" value="UniProtKB-KW"/>
</dbReference>
<dbReference type="InterPro" id="IPR052519">
    <property type="entry name" value="Euk-type_GlcNAc_Kinase"/>
</dbReference>
<organism evidence="2 3">
    <name type="scientific">Phytohabitans houttuyneae</name>
    <dbReference type="NCBI Taxonomy" id="1076126"/>
    <lineage>
        <taxon>Bacteria</taxon>
        <taxon>Bacillati</taxon>
        <taxon>Actinomycetota</taxon>
        <taxon>Actinomycetes</taxon>
        <taxon>Micromonosporales</taxon>
        <taxon>Micromonosporaceae</taxon>
    </lineage>
</organism>
<keyword evidence="3" id="KW-1185">Reference proteome</keyword>
<sequence>MSRLFLAVDGGATKTALVLGTSAGQVLASVRGPASSPHYVGVPGCVAIVDALVAQARAAAGLPPGTVVDRAEVYLAGADLPVEVDVLHKAVGEAGWAREHRVDNDTFALLRAGTDARDAVAVVCGTGINCLGRDAAGRTARFPALGQITGDWGGGEHLAALALYRAARGEDGRDSPTALTAAVAAHFGRSTVEDVGAGLHLGEIPKERINELSPVLFTVAAAGDPTARRIVARQADEIVRLVRVAATRLDLRDLPYAVVLGGGVLAARHPLLMDAVEAGIAEHSPHATLAVLAAAPVTGAALLALDAFGAPASAGRALRAALP</sequence>
<proteinExistence type="predicted"/>
<dbReference type="Gene3D" id="3.30.420.40">
    <property type="match status" value="2"/>
</dbReference>
<evidence type="ECO:0000313" key="2">
    <source>
        <dbReference type="EMBL" id="GFJ84035.1"/>
    </source>
</evidence>